<keyword evidence="2" id="KW-1185">Reference proteome</keyword>
<dbReference type="Proteomes" id="UP000831701">
    <property type="component" value="Chromosome 3"/>
</dbReference>
<comment type="caution">
    <text evidence="1">The sequence shown here is derived from an EMBL/GenBank/DDBJ whole genome shotgun (WGS) entry which is preliminary data.</text>
</comment>
<evidence type="ECO:0000313" key="1">
    <source>
        <dbReference type="EMBL" id="KAI3374325.1"/>
    </source>
</evidence>
<evidence type="ECO:0000313" key="2">
    <source>
        <dbReference type="Proteomes" id="UP000831701"/>
    </source>
</evidence>
<reference evidence="1" key="1">
    <citation type="submission" date="2022-04" db="EMBL/GenBank/DDBJ databases">
        <title>Jade perch genome.</title>
        <authorList>
            <person name="Chao B."/>
        </authorList>
    </citation>
    <scope>NUCLEOTIDE SEQUENCE</scope>
    <source>
        <strain evidence="1">CB-2022</strain>
    </source>
</reference>
<name>A0ACB8X2L6_9TELE</name>
<organism evidence="1 2">
    <name type="scientific">Scortum barcoo</name>
    <name type="common">barcoo grunter</name>
    <dbReference type="NCBI Taxonomy" id="214431"/>
    <lineage>
        <taxon>Eukaryota</taxon>
        <taxon>Metazoa</taxon>
        <taxon>Chordata</taxon>
        <taxon>Craniata</taxon>
        <taxon>Vertebrata</taxon>
        <taxon>Euteleostomi</taxon>
        <taxon>Actinopterygii</taxon>
        <taxon>Neopterygii</taxon>
        <taxon>Teleostei</taxon>
        <taxon>Neoteleostei</taxon>
        <taxon>Acanthomorphata</taxon>
        <taxon>Eupercaria</taxon>
        <taxon>Centrarchiformes</taxon>
        <taxon>Terapontoidei</taxon>
        <taxon>Terapontidae</taxon>
        <taxon>Scortum</taxon>
    </lineage>
</organism>
<dbReference type="EMBL" id="CM041533">
    <property type="protein sequence ID" value="KAI3374325.1"/>
    <property type="molecule type" value="Genomic_DNA"/>
</dbReference>
<gene>
    <name evidence="1" type="ORF">L3Q82_006165</name>
</gene>
<protein>
    <submittedName>
        <fullName evidence="1">Uncharacterized protein</fullName>
    </submittedName>
</protein>
<sequence length="2229" mass="244831">MPFTEAKNKKLLSPKSALMLLEAQAATGYIVDPKFNEKMPVDTACSRGIIDTEDRDTLVTAEAASTGFRDPYTGKVLSVGQACQQGRIDKDTAVRLLQAQESVGGILDPVLSVFLPKDVALDRNLINEDLYRALNKKPTCYLDPATGQKTSYSDLRKKCTVDPVAGMLLLQGPEEKSTTVKGLRGEVSITDLISSELLDATDAANLSAQEIEDKLKSYLYGSTCIAGIYDEANDRILPFYQAMKEGLLMRGTTLELLEAQAASGFIVDPVNNVFLTVEEAAKRALIGKEFKNKLLSAEKAVTGYTDPSTGKTVSLFQAIEKDLIEKGHGIRLLEAQIASGGIIDPKESHRIDVAVAYKRGYFDKEMNEILTYEGDDTKGFFDPNTKENLTYLQLKERCITDRKTGLILLPLNDKKKKPQKSQESRTNVLRKRRVVIVDPDTGLEMSVREAYHRELIDYDTFLDLSEQECEWEEITIKGSDGSARLVIVDRKTGTQYDIKDCLDRGIIEQQSLDQYRAGKLTLTQLADQITSRTSSTEMTIATSSVDDMVTCSSPTQATPSSPTVRKRFNSISITVSPPEMFDDQSPVGAIFDTETLEKITISEALRRGIVDTLTAQRLLEAQACTGGIINPATGERLSLQDAVHHSIIDESMASKLKPAQKAFVGFEDVKTKRKMSAAEAVKETWLPYDAGNRFLEFQYLTGGLVEPGTGRRITIEEAIRKSWLDGQGAQKLQDTRNHQKNLTCPKTKLKISYKEAMDSCMVEESNGMKMLQASSISSKGISSPYNVSNPGSRSGSRAGSRTGSRSGSRRGSVDYSSTYSYSFSSSTALTDKGRQKERRGKEGEGGGGESKYSLSVLKRRQLQRAGRATDEWEILIVWFGQEVPRFRMEEGYELDLTYITERIIAVSFPRGCSEEIYSHNLKDVTRMLKSKHADNYLIINLSERRHDLSKMNPKTLDTGWPDMHAPPLDKICTICKAMESWLNADPLHVVVIHCRGSKGRIGVVISSFVHFTDVSASADQALDRFAMRKYYDDKVSALMTPSQKRYVWILNSLLSGSMKINASPLFLHCVILHGIPNFDATGACHPYIKVYQGMQAVYSSGIYHIGPGHRDRVCITLEPAQLLKGDIMIKCYHKSDITSEREVIFRLQFHTGAVQGYNLMFEKEDMETANKDPRFPDYGKVELVFSEGPEKIPGADRWQNGADVIVDYNTADPLIRWDSYQNICDGEAPRSQGLSQDKVANKRSPSSGGEATLGRGARTTSTTSSPDHSDHALSVSSDSGLSSTSLWADRPTPVPAPATTTAIAITATVKPNQGPSQQEKVQLKRLLSGFGLEDPAEDEMDDQGPRVGVQQMVPAQVHINGDPRPRERETDILDDEVITGHDLHSVDSLGTLSSSCHKSSQNSLLSDGFGSPGGEEQQSHGQHHLHHPAPTPMEEYERAYAEARRCCMGSRSNSVATSNPSSTSVPKQHVYRQGSYSTQSWVRQQQMVAAQQFIYMPEDGNDTERYLGSKQGSGSPKTGLPAEPQGPARDTATDALRSAAPRKEQVTINNNNNNKHDEEFKSLTLDIDNSIDQLNQLIMDLDPTFVPVLSHSSSIKRNGGTHVNGSVSKCSNGVNLRFNDSNAATLKNTQQTAVQSNEGRMGVTRSLSCQGSDVTDHPGLCNSGWGGAEEYRGQRTYSPCVPQSQNHVLYRSDSADYRAQGPDMESGVEAGSDMTPPTPAFPISPPTPYEPRGYPEMISHVGVESLPESSINCHRTLSAAHSVGTLQRTDSSSVTQPWPEHLVLSRHSSLSSYTSARQPPQHSMSLDYGHHSPPLHHPHIHPAPNAHSSPRSSQRSRMVRYALSRSPAQSFDEQDDSGLGYGTDCPNSTSSLLGNGGLERELLTPMDGQNQSQMLQIQPPLLPEKKRASDGEHSLGTASPALSGFSSPHSGSSLSIPFPNVLPDLSALTPGTASPLPDVLASKQVTVKFVQDTSKFWYKPDISRDQTISVLKDKEPGCFIVRDSHSFRGAYGLAMKVATPPPSVLQQTKKGSLTALVCQHSITPLALPCKLIIPDRDPLEDVVETTSQSVTNSAAELLKQGAACNVWYLCSVEMESLTGVQAVQKATTMTLNSNPPPSSTVVHFKVSSQGITLTDNQRKLFFRRHYNVNTVIFCALDPQDRKIFGFVARKTGTSMDNVCHLFAEHDPEQPASAIVNFVSKVMIGSQKKPCTNVIPLLRKHPRHLRSDGL</sequence>
<proteinExistence type="predicted"/>
<accession>A0ACB8X2L6</accession>